<dbReference type="InterPro" id="IPR007110">
    <property type="entry name" value="Ig-like_dom"/>
</dbReference>
<evidence type="ECO:0000313" key="3">
    <source>
        <dbReference type="Proteomes" id="UP001434883"/>
    </source>
</evidence>
<dbReference type="PANTHER" id="PTHR46013:SF7">
    <property type="entry name" value="IG-LIKE DOMAIN-CONTAINING PROTEIN"/>
    <property type="match status" value="1"/>
</dbReference>
<dbReference type="SMART" id="SM00408">
    <property type="entry name" value="IGc2"/>
    <property type="match status" value="2"/>
</dbReference>
<feature type="domain" description="Ig-like" evidence="1">
    <location>
        <begin position="1"/>
        <end position="146"/>
    </location>
</feature>
<sequence length="165" mass="18482">MSPSNKPMEQDDVILRCKADNVLYDKLVWFRVANLSKSEHAESTLPCRLLTLQPLPQAVMSSLQGNITLELKLHNASRQDEGLYACQVKNTKTAKSTCILRHLSLRGVILNRNNLTIQRVKKEDSGLYTCTACNTRGCDTSQAYLSVEGQFVPQLVSVRSLSRMI</sequence>
<accession>A0ABV0QMH8</accession>
<dbReference type="InterPro" id="IPR003599">
    <property type="entry name" value="Ig_sub"/>
</dbReference>
<dbReference type="Gene3D" id="2.60.40.10">
    <property type="entry name" value="Immunoglobulins"/>
    <property type="match status" value="2"/>
</dbReference>
<dbReference type="PANTHER" id="PTHR46013">
    <property type="entry name" value="VASCULAR CELL ADHESION MOLECULE 1"/>
    <property type="match status" value="1"/>
</dbReference>
<dbReference type="EMBL" id="JAHRIN010017281">
    <property type="protein sequence ID" value="MEQ2197044.1"/>
    <property type="molecule type" value="Genomic_DNA"/>
</dbReference>
<dbReference type="Proteomes" id="UP001434883">
    <property type="component" value="Unassembled WGS sequence"/>
</dbReference>
<organism evidence="2 3">
    <name type="scientific">Xenoophorus captivus</name>
    <dbReference type="NCBI Taxonomy" id="1517983"/>
    <lineage>
        <taxon>Eukaryota</taxon>
        <taxon>Metazoa</taxon>
        <taxon>Chordata</taxon>
        <taxon>Craniata</taxon>
        <taxon>Vertebrata</taxon>
        <taxon>Euteleostomi</taxon>
        <taxon>Actinopterygii</taxon>
        <taxon>Neopterygii</taxon>
        <taxon>Teleostei</taxon>
        <taxon>Neoteleostei</taxon>
        <taxon>Acanthomorphata</taxon>
        <taxon>Ovalentaria</taxon>
        <taxon>Atherinomorphae</taxon>
        <taxon>Cyprinodontiformes</taxon>
        <taxon>Goodeidae</taxon>
        <taxon>Xenoophorus</taxon>
    </lineage>
</organism>
<gene>
    <name evidence="2" type="ORF">XENOCAPTIV_021700</name>
</gene>
<evidence type="ECO:0000313" key="2">
    <source>
        <dbReference type="EMBL" id="MEQ2197044.1"/>
    </source>
</evidence>
<name>A0ABV0QMH8_9TELE</name>
<reference evidence="2 3" key="1">
    <citation type="submission" date="2021-06" db="EMBL/GenBank/DDBJ databases">
        <authorList>
            <person name="Palmer J.M."/>
        </authorList>
    </citation>
    <scope>NUCLEOTIDE SEQUENCE [LARGE SCALE GENOMIC DNA]</scope>
    <source>
        <strain evidence="2 3">XC_2019</strain>
        <tissue evidence="2">Muscle</tissue>
    </source>
</reference>
<dbReference type="Pfam" id="PF07679">
    <property type="entry name" value="I-set"/>
    <property type="match status" value="1"/>
</dbReference>
<dbReference type="PROSITE" id="PS50835">
    <property type="entry name" value="IG_LIKE"/>
    <property type="match status" value="1"/>
</dbReference>
<dbReference type="SMART" id="SM00409">
    <property type="entry name" value="IG"/>
    <property type="match status" value="1"/>
</dbReference>
<proteinExistence type="predicted"/>
<protein>
    <recommendedName>
        <fullName evidence="1">Ig-like domain-containing protein</fullName>
    </recommendedName>
</protein>
<dbReference type="InterPro" id="IPR036179">
    <property type="entry name" value="Ig-like_dom_sf"/>
</dbReference>
<dbReference type="InterPro" id="IPR013783">
    <property type="entry name" value="Ig-like_fold"/>
</dbReference>
<dbReference type="InterPro" id="IPR013098">
    <property type="entry name" value="Ig_I-set"/>
</dbReference>
<comment type="caution">
    <text evidence="2">The sequence shown here is derived from an EMBL/GenBank/DDBJ whole genome shotgun (WGS) entry which is preliminary data.</text>
</comment>
<dbReference type="SUPFAM" id="SSF48726">
    <property type="entry name" value="Immunoglobulin"/>
    <property type="match status" value="2"/>
</dbReference>
<dbReference type="InterPro" id="IPR003598">
    <property type="entry name" value="Ig_sub2"/>
</dbReference>
<keyword evidence="3" id="KW-1185">Reference proteome</keyword>
<evidence type="ECO:0000259" key="1">
    <source>
        <dbReference type="PROSITE" id="PS50835"/>
    </source>
</evidence>